<comment type="subcellular location">
    <subcellularLocation>
        <location evidence="1">Cell membrane</location>
        <topology evidence="1">Multi-pass membrane protein</topology>
    </subcellularLocation>
</comment>
<feature type="transmembrane region" description="Helical" evidence="7">
    <location>
        <begin position="41"/>
        <end position="67"/>
    </location>
</feature>
<reference evidence="8 9" key="1">
    <citation type="submission" date="2021-03" db="EMBL/GenBank/DDBJ databases">
        <title>Sequencing the genomes of 1000 actinobacteria strains.</title>
        <authorList>
            <person name="Klenk H.-P."/>
        </authorList>
    </citation>
    <scope>NUCLEOTIDE SEQUENCE [LARGE SCALE GENOMIC DNA]</scope>
    <source>
        <strain evidence="8 9">DSM 46670</strain>
    </source>
</reference>
<evidence type="ECO:0000313" key="8">
    <source>
        <dbReference type="EMBL" id="MBP2322231.1"/>
    </source>
</evidence>
<feature type="transmembrane region" description="Helical" evidence="7">
    <location>
        <begin position="330"/>
        <end position="351"/>
    </location>
</feature>
<evidence type="ECO:0000256" key="2">
    <source>
        <dbReference type="ARBA" id="ARBA00007430"/>
    </source>
</evidence>
<feature type="transmembrane region" description="Helical" evidence="7">
    <location>
        <begin position="382"/>
        <end position="405"/>
    </location>
</feature>
<keyword evidence="9" id="KW-1185">Reference proteome</keyword>
<evidence type="ECO:0000256" key="4">
    <source>
        <dbReference type="ARBA" id="ARBA00022692"/>
    </source>
</evidence>
<keyword evidence="3" id="KW-1003">Cell membrane</keyword>
<feature type="transmembrane region" description="Helical" evidence="7">
    <location>
        <begin position="440"/>
        <end position="461"/>
    </location>
</feature>
<evidence type="ECO:0000256" key="6">
    <source>
        <dbReference type="ARBA" id="ARBA00023136"/>
    </source>
</evidence>
<proteinExistence type="inferred from homology"/>
<feature type="transmembrane region" description="Helical" evidence="7">
    <location>
        <begin position="218"/>
        <end position="239"/>
    </location>
</feature>
<dbReference type="Proteomes" id="UP001519332">
    <property type="component" value="Unassembled WGS sequence"/>
</dbReference>
<evidence type="ECO:0000313" key="9">
    <source>
        <dbReference type="Proteomes" id="UP001519332"/>
    </source>
</evidence>
<feature type="transmembrane region" description="Helical" evidence="7">
    <location>
        <begin position="292"/>
        <end position="310"/>
    </location>
</feature>
<dbReference type="EMBL" id="JAGINW010000001">
    <property type="protein sequence ID" value="MBP2322231.1"/>
    <property type="molecule type" value="Genomic_DNA"/>
</dbReference>
<name>A0ABS4TCS3_9PSEU</name>
<organism evidence="8 9">
    <name type="scientific">Kibdelosporangium banguiense</name>
    <dbReference type="NCBI Taxonomy" id="1365924"/>
    <lineage>
        <taxon>Bacteria</taxon>
        <taxon>Bacillati</taxon>
        <taxon>Actinomycetota</taxon>
        <taxon>Actinomycetes</taxon>
        <taxon>Pseudonocardiales</taxon>
        <taxon>Pseudonocardiaceae</taxon>
        <taxon>Kibdelosporangium</taxon>
    </lineage>
</organism>
<comment type="similarity">
    <text evidence="2">Belongs to the polysaccharide synthase family.</text>
</comment>
<keyword evidence="5 7" id="KW-1133">Transmembrane helix</keyword>
<dbReference type="PANTHER" id="PTHR30250:SF10">
    <property type="entry name" value="LIPOPOLYSACCHARIDE BIOSYNTHESIS PROTEIN WZXC"/>
    <property type="match status" value="1"/>
</dbReference>
<dbReference type="CDD" id="cd13128">
    <property type="entry name" value="MATE_Wzx_like"/>
    <property type="match status" value="1"/>
</dbReference>
<evidence type="ECO:0000256" key="7">
    <source>
        <dbReference type="SAM" id="Phobius"/>
    </source>
</evidence>
<keyword evidence="4 7" id="KW-0812">Transmembrane</keyword>
<sequence>MSRAAAIARGVALQVVARVTALPLAIVTLGIATQYLGEHGYGVMTTAIVFIGLFETLTSQGIGTVIVRRVSGREGASLTRLIGMDLTFSMVYAVPLALTAGAVGVLTYDDPEIQAALLVLAAGLVCNAIASCFDAVFDVHVKYGPVATSEFFARVATLGSAAAVAWTDSGLLAMCAVQILPQLIKMVVTGLAAHRLTALRPVFHVEDTISLVKESIPFTLIMLIGVIYWRVDGVLLSLLANTREVAAYGIAVQLAFTLNMLPQVFSRTALSTINEGYATDPERFRRAVASGYRFLLLFATPVAVLGIPLAERLVTAVGTDEFADGATPVLRLFFIACAISFLTSIISDAMVAAHQQRFLTTLSAVNLVVNITLNIVLIPHFGAIGCGIALIVTEMSGVLFTQFRLKKIGVDPLPVKYMLRLIPGLNLSLLAMLVTWSLPLVFPIIAGMIGYFAGAWFGGAIPPEMRGALLGAMKPGSRSQGTSPA</sequence>
<keyword evidence="6 7" id="KW-0472">Membrane</keyword>
<comment type="caution">
    <text evidence="8">The sequence shown here is derived from an EMBL/GenBank/DDBJ whole genome shotgun (WGS) entry which is preliminary data.</text>
</comment>
<accession>A0ABS4TCS3</accession>
<protein>
    <submittedName>
        <fullName evidence="8">O-antigen/teichoic acid export membrane protein</fullName>
    </submittedName>
</protein>
<evidence type="ECO:0000256" key="3">
    <source>
        <dbReference type="ARBA" id="ARBA00022475"/>
    </source>
</evidence>
<dbReference type="InterPro" id="IPR050833">
    <property type="entry name" value="Poly_Biosynth_Transport"/>
</dbReference>
<gene>
    <name evidence="8" type="ORF">JOF56_002616</name>
</gene>
<dbReference type="RefSeq" id="WP_209637563.1">
    <property type="nucleotide sequence ID" value="NZ_JAGINW010000001.1"/>
</dbReference>
<feature type="transmembrane region" description="Helical" evidence="7">
    <location>
        <begin position="88"/>
        <end position="107"/>
    </location>
</feature>
<feature type="transmembrane region" description="Helical" evidence="7">
    <location>
        <begin position="12"/>
        <end position="35"/>
    </location>
</feature>
<evidence type="ECO:0000256" key="5">
    <source>
        <dbReference type="ARBA" id="ARBA00022989"/>
    </source>
</evidence>
<dbReference type="PANTHER" id="PTHR30250">
    <property type="entry name" value="PST FAMILY PREDICTED COLANIC ACID TRANSPORTER"/>
    <property type="match status" value="1"/>
</dbReference>
<feature type="transmembrane region" description="Helical" evidence="7">
    <location>
        <begin position="113"/>
        <end position="133"/>
    </location>
</feature>
<evidence type="ECO:0000256" key="1">
    <source>
        <dbReference type="ARBA" id="ARBA00004651"/>
    </source>
</evidence>
<dbReference type="Pfam" id="PF13440">
    <property type="entry name" value="Polysacc_synt_3"/>
    <property type="match status" value="1"/>
</dbReference>